<dbReference type="PROSITE" id="PS50076">
    <property type="entry name" value="DNAJ_2"/>
    <property type="match status" value="1"/>
</dbReference>
<keyword evidence="3 6" id="KW-0863">Zinc-finger</keyword>
<dbReference type="Pfam" id="PF01556">
    <property type="entry name" value="DnaJ_C"/>
    <property type="match status" value="1"/>
</dbReference>
<evidence type="ECO:0000256" key="7">
    <source>
        <dbReference type="SAM" id="MobiDB-lite"/>
    </source>
</evidence>
<dbReference type="Proteomes" id="UP001295684">
    <property type="component" value="Unassembled WGS sequence"/>
</dbReference>
<reference evidence="10" key="1">
    <citation type="submission" date="2023-07" db="EMBL/GenBank/DDBJ databases">
        <authorList>
            <consortium name="AG Swart"/>
            <person name="Singh M."/>
            <person name="Singh A."/>
            <person name="Seah K."/>
            <person name="Emmerich C."/>
        </authorList>
    </citation>
    <scope>NUCLEOTIDE SEQUENCE</scope>
    <source>
        <strain evidence="10">DP1</strain>
    </source>
</reference>
<keyword evidence="5" id="KW-0143">Chaperone</keyword>
<dbReference type="GO" id="GO:0051082">
    <property type="term" value="F:unfolded protein binding"/>
    <property type="evidence" value="ECO:0007669"/>
    <property type="project" value="InterPro"/>
</dbReference>
<dbReference type="InterPro" id="IPR008971">
    <property type="entry name" value="HSP40/DnaJ_pept-bd"/>
</dbReference>
<evidence type="ECO:0000313" key="10">
    <source>
        <dbReference type="EMBL" id="CAI2370992.1"/>
    </source>
</evidence>
<evidence type="ECO:0000313" key="11">
    <source>
        <dbReference type="Proteomes" id="UP001295684"/>
    </source>
</evidence>
<dbReference type="InterPro" id="IPR036869">
    <property type="entry name" value="J_dom_sf"/>
</dbReference>
<dbReference type="PRINTS" id="PR00625">
    <property type="entry name" value="JDOMAIN"/>
</dbReference>
<dbReference type="SUPFAM" id="SSF49493">
    <property type="entry name" value="HSP40/DnaJ peptide-binding domain"/>
    <property type="match status" value="2"/>
</dbReference>
<dbReference type="InterPro" id="IPR002939">
    <property type="entry name" value="DnaJ_C"/>
</dbReference>
<dbReference type="InterPro" id="IPR001305">
    <property type="entry name" value="HSP_DnaJ_Cys-rich_dom"/>
</dbReference>
<dbReference type="Gene3D" id="2.60.260.20">
    <property type="entry name" value="Urease metallochaperone UreE, N-terminal domain"/>
    <property type="match status" value="2"/>
</dbReference>
<dbReference type="SUPFAM" id="SSF46565">
    <property type="entry name" value="Chaperone J-domain"/>
    <property type="match status" value="1"/>
</dbReference>
<proteinExistence type="predicted"/>
<dbReference type="SUPFAM" id="SSF57938">
    <property type="entry name" value="DnaJ/Hsp40 cysteine-rich domain"/>
    <property type="match status" value="1"/>
</dbReference>
<feature type="domain" description="J" evidence="8">
    <location>
        <begin position="15"/>
        <end position="78"/>
    </location>
</feature>
<accession>A0AAD1XG54</accession>
<dbReference type="AlphaFoldDB" id="A0AAD1XG54"/>
<name>A0AAD1XG54_EUPCR</name>
<organism evidence="10 11">
    <name type="scientific">Euplotes crassus</name>
    <dbReference type="NCBI Taxonomy" id="5936"/>
    <lineage>
        <taxon>Eukaryota</taxon>
        <taxon>Sar</taxon>
        <taxon>Alveolata</taxon>
        <taxon>Ciliophora</taxon>
        <taxon>Intramacronucleata</taxon>
        <taxon>Spirotrichea</taxon>
        <taxon>Hypotrichia</taxon>
        <taxon>Euplotida</taxon>
        <taxon>Euplotidae</taxon>
        <taxon>Moneuplotes</taxon>
    </lineage>
</organism>
<dbReference type="InterPro" id="IPR036410">
    <property type="entry name" value="HSP_DnaJ_Cys-rich_dom_sf"/>
</dbReference>
<dbReference type="PROSITE" id="PS51188">
    <property type="entry name" value="ZF_CR"/>
    <property type="match status" value="1"/>
</dbReference>
<keyword evidence="2" id="KW-0677">Repeat</keyword>
<evidence type="ECO:0000256" key="6">
    <source>
        <dbReference type="PROSITE-ProRule" id="PRU00546"/>
    </source>
</evidence>
<dbReference type="CDD" id="cd10719">
    <property type="entry name" value="DnaJ_zf"/>
    <property type="match status" value="1"/>
</dbReference>
<keyword evidence="11" id="KW-1185">Reference proteome</keyword>
<evidence type="ECO:0000256" key="2">
    <source>
        <dbReference type="ARBA" id="ARBA00022737"/>
    </source>
</evidence>
<feature type="compositionally biased region" description="Basic and acidic residues" evidence="7">
    <location>
        <begin position="104"/>
        <end position="117"/>
    </location>
</feature>
<sequence length="387" mass="44022">MFMKFPARFRHSMTNLYESLGVGRKASQKEIEEAYLSLKKVFTDDTMDSMAQSMMADAKMAYECLSNPEKREEYDEYLSSHLKVAGYQRRFANDFSESDTEEEERTKKRDKDRGKRRFEEQDQFFNEKFMNGYNSRRRKAQEEEFHQSIKNFTSKGEDVKVEITIDFKESVRGTTKGLMIDKDVKCHTCKGTRAAKDTEISICYSCKGKGLKKDQLFGSLIKCNTCEGHGKIPVKRCGTCNGKGLISQQIGENIVIPPLTEHGDYLKLANLGHTSAYEGGEAGDLIVKIDIYNNGHYVRDGFDIYSLLPVTVSDALLGTYLEVKTIDGNTTTVVIKRGTMHKDLIKLPEKGLYDQESGKYGDHYAKVYLQIPTNITKEVNDLIKGCF</sequence>
<evidence type="ECO:0000256" key="4">
    <source>
        <dbReference type="ARBA" id="ARBA00022833"/>
    </source>
</evidence>
<dbReference type="GO" id="GO:0008270">
    <property type="term" value="F:zinc ion binding"/>
    <property type="evidence" value="ECO:0007669"/>
    <property type="project" value="UniProtKB-KW"/>
</dbReference>
<protein>
    <recommendedName>
        <fullName evidence="12">Chaperone protein DnaJ</fullName>
    </recommendedName>
</protein>
<dbReference type="PANTHER" id="PTHR43096:SF52">
    <property type="entry name" value="DNAJ HOMOLOG 1, MITOCHONDRIAL-RELATED"/>
    <property type="match status" value="1"/>
</dbReference>
<evidence type="ECO:0000259" key="8">
    <source>
        <dbReference type="PROSITE" id="PS50076"/>
    </source>
</evidence>
<dbReference type="CDD" id="cd10747">
    <property type="entry name" value="DnaJ_C"/>
    <property type="match status" value="1"/>
</dbReference>
<dbReference type="Gene3D" id="1.10.287.110">
    <property type="entry name" value="DnaJ domain"/>
    <property type="match status" value="1"/>
</dbReference>
<dbReference type="GO" id="GO:0005737">
    <property type="term" value="C:cytoplasm"/>
    <property type="evidence" value="ECO:0007669"/>
    <property type="project" value="TreeGrafter"/>
</dbReference>
<gene>
    <name evidence="10" type="ORF">ECRASSUSDP1_LOCUS12312</name>
</gene>
<dbReference type="InterPro" id="IPR001623">
    <property type="entry name" value="DnaJ_domain"/>
</dbReference>
<evidence type="ECO:0000256" key="5">
    <source>
        <dbReference type="ARBA" id="ARBA00023186"/>
    </source>
</evidence>
<evidence type="ECO:0008006" key="12">
    <source>
        <dbReference type="Google" id="ProtNLM"/>
    </source>
</evidence>
<evidence type="ECO:0000256" key="1">
    <source>
        <dbReference type="ARBA" id="ARBA00022723"/>
    </source>
</evidence>
<dbReference type="PANTHER" id="PTHR43096">
    <property type="entry name" value="DNAJ HOMOLOG 1, MITOCHONDRIAL-RELATED"/>
    <property type="match status" value="1"/>
</dbReference>
<feature type="zinc finger region" description="CR-type" evidence="6">
    <location>
        <begin position="173"/>
        <end position="249"/>
    </location>
</feature>
<feature type="region of interest" description="Disordered" evidence="7">
    <location>
        <begin position="95"/>
        <end position="117"/>
    </location>
</feature>
<evidence type="ECO:0000256" key="3">
    <source>
        <dbReference type="ARBA" id="ARBA00022771"/>
    </source>
</evidence>
<dbReference type="Pfam" id="PF00684">
    <property type="entry name" value="DnaJ_CXXCXGXG"/>
    <property type="match status" value="1"/>
</dbReference>
<dbReference type="GO" id="GO:0042026">
    <property type="term" value="P:protein refolding"/>
    <property type="evidence" value="ECO:0007669"/>
    <property type="project" value="TreeGrafter"/>
</dbReference>
<dbReference type="GO" id="GO:0031072">
    <property type="term" value="F:heat shock protein binding"/>
    <property type="evidence" value="ECO:0007669"/>
    <property type="project" value="InterPro"/>
</dbReference>
<dbReference type="EMBL" id="CAMPGE010012211">
    <property type="protein sequence ID" value="CAI2370992.1"/>
    <property type="molecule type" value="Genomic_DNA"/>
</dbReference>
<dbReference type="Pfam" id="PF00226">
    <property type="entry name" value="DnaJ"/>
    <property type="match status" value="1"/>
</dbReference>
<evidence type="ECO:0000259" key="9">
    <source>
        <dbReference type="PROSITE" id="PS51188"/>
    </source>
</evidence>
<comment type="caution">
    <text evidence="10">The sequence shown here is derived from an EMBL/GenBank/DDBJ whole genome shotgun (WGS) entry which is preliminary data.</text>
</comment>
<keyword evidence="4 6" id="KW-0862">Zinc</keyword>
<dbReference type="Gene3D" id="2.10.230.10">
    <property type="entry name" value="Heat shock protein DnaJ, cysteine-rich domain"/>
    <property type="match status" value="1"/>
</dbReference>
<dbReference type="SMART" id="SM00271">
    <property type="entry name" value="DnaJ"/>
    <property type="match status" value="1"/>
</dbReference>
<keyword evidence="1 6" id="KW-0479">Metal-binding</keyword>
<feature type="domain" description="CR-type" evidence="9">
    <location>
        <begin position="173"/>
        <end position="249"/>
    </location>
</feature>